<dbReference type="EC" id="3.2.1.141" evidence="4 13"/>
<feature type="domain" description="Glycosyl hydrolase family 13 catalytic" evidence="19">
    <location>
        <begin position="136"/>
        <end position="473"/>
    </location>
</feature>
<comment type="caution">
    <text evidence="20">The sequence shown here is derived from an EMBL/GenBank/DDBJ whole genome shotgun (WGS) entry which is preliminary data.</text>
</comment>
<dbReference type="Gene3D" id="3.20.20.80">
    <property type="entry name" value="Glycosidases"/>
    <property type="match status" value="1"/>
</dbReference>
<dbReference type="Gene3D" id="1.10.10.760">
    <property type="entry name" value="E-set domains of sugar-utilizing enzymes"/>
    <property type="match status" value="1"/>
</dbReference>
<dbReference type="SUPFAM" id="SSF81296">
    <property type="entry name" value="E set domains"/>
    <property type="match status" value="1"/>
</dbReference>
<dbReference type="EMBL" id="QJTI01000010">
    <property type="protein sequence ID" value="PYF02732.1"/>
    <property type="molecule type" value="Genomic_DNA"/>
</dbReference>
<keyword evidence="8" id="KW-0119">Carbohydrate metabolism</keyword>
<dbReference type="Pfam" id="PF11941">
    <property type="entry name" value="DUF3459"/>
    <property type="match status" value="1"/>
</dbReference>
<feature type="binding site" evidence="16">
    <location>
        <begin position="412"/>
        <end position="417"/>
    </location>
    <ligand>
        <name>substrate</name>
    </ligand>
</feature>
<evidence type="ECO:0000256" key="13">
    <source>
        <dbReference type="NCBIfam" id="TIGR02402"/>
    </source>
</evidence>
<dbReference type="Gene3D" id="2.60.40.10">
    <property type="entry name" value="Immunoglobulins"/>
    <property type="match status" value="1"/>
</dbReference>
<dbReference type="CDD" id="cd02853">
    <property type="entry name" value="E_set_MTHase_like_N"/>
    <property type="match status" value="1"/>
</dbReference>
<dbReference type="NCBIfam" id="TIGR02402">
    <property type="entry name" value="trehalose_TreZ"/>
    <property type="match status" value="1"/>
</dbReference>
<feature type="region of interest" description="Disordered" evidence="18">
    <location>
        <begin position="1"/>
        <end position="26"/>
    </location>
</feature>
<dbReference type="InterPro" id="IPR013783">
    <property type="entry name" value="Ig-like_fold"/>
</dbReference>
<feature type="binding site" evidence="16">
    <location>
        <begin position="280"/>
        <end position="285"/>
    </location>
    <ligand>
        <name>substrate</name>
    </ligand>
</feature>
<feature type="binding site" evidence="16">
    <location>
        <begin position="343"/>
        <end position="347"/>
    </location>
    <ligand>
        <name>substrate</name>
    </ligand>
</feature>
<dbReference type="PIRSF" id="PIRSF006337">
    <property type="entry name" value="Trehalose_TreZ"/>
    <property type="match status" value="1"/>
</dbReference>
<evidence type="ECO:0000256" key="3">
    <source>
        <dbReference type="ARBA" id="ARBA00008061"/>
    </source>
</evidence>
<sequence>MTVASPPPASTTSASTAPAPTAGRLPRFGPQLVDGGVLFRLWAPKRPRVLLRLEGESVARAMRQADDGWYLLELPGAGPGSRYWFEFEDGLRVPDPASRFQPLDVHGPSEVIDPQRYRWRDQHWRGRPWHEAVIYELHIGAFTAAGTFQAAIERLDHLAELGVTAIELMPVAEFPGQRNWGYDGVLLFAPDASYGHPDDLKALVDAAHARGLMVLLDVVYNHFGPDGNYLAAYAPLFNDRHHTPWGAAVNYDGDGAALVREFMLQNAAFWIEEFHFDGLRLDAVHAIKDDSANHLLAEIPARLQRAANGRPIHLIIENEENEVSRLLRSDDDAPVQYTAQWNDDVHHGLHTAATGEYAGYYHDYAGDTAKLGRALAEGFAFQGELMAYRGVPRGEPSAALPPTAFVAFIQNHDQIGNRAFGERLTAIAPAAAVRALAGIYLLLPQIPMLFMGEEFAASSPFPFFCDFSGDLARAVREGRRAEFSRFPEFADPQQRELIPDPGAAQTFAAAKLDWSELAREPHAQWLALYRELLQIRQREIIPRLRGIKGHAGRCTVQEPGALIVRWKMGDGTQLALTANLHNDAAGELTAPSGRVIWSAKPELSAHAPWQAIWTLG</sequence>
<comment type="similarity">
    <text evidence="3 14">Belongs to the glycosyl hydrolase 13 family.</text>
</comment>
<accession>A0A318TCJ3</accession>
<dbReference type="UniPathway" id="UPA00299"/>
<evidence type="ECO:0000256" key="10">
    <source>
        <dbReference type="ARBA" id="ARBA00032057"/>
    </source>
</evidence>
<dbReference type="AlphaFoldDB" id="A0A318TCJ3"/>
<evidence type="ECO:0000256" key="9">
    <source>
        <dbReference type="ARBA" id="ARBA00023295"/>
    </source>
</evidence>
<dbReference type="GO" id="GO:0005737">
    <property type="term" value="C:cytoplasm"/>
    <property type="evidence" value="ECO:0007669"/>
    <property type="project" value="UniProtKB-SubCell"/>
</dbReference>
<reference evidence="20 21" key="1">
    <citation type="submission" date="2018-06" db="EMBL/GenBank/DDBJ databases">
        <title>Genomic Encyclopedia of Archaeal and Bacterial Type Strains, Phase II (KMG-II): from individual species to whole genera.</title>
        <authorList>
            <person name="Goeker M."/>
        </authorList>
    </citation>
    <scope>NUCLEOTIDE SEQUENCE [LARGE SCALE GENOMIC DNA]</scope>
    <source>
        <strain evidence="20 21">JCM 11668</strain>
    </source>
</reference>
<evidence type="ECO:0000256" key="11">
    <source>
        <dbReference type="ARBA" id="ARBA00033284"/>
    </source>
</evidence>
<dbReference type="PANTHER" id="PTHR43651:SF11">
    <property type="entry name" value="MALTO-OLIGOSYLTREHALOSE TREHALOHYDROLASE"/>
    <property type="match status" value="1"/>
</dbReference>
<evidence type="ECO:0000259" key="19">
    <source>
        <dbReference type="SMART" id="SM00642"/>
    </source>
</evidence>
<dbReference type="RefSeq" id="WP_110780897.1">
    <property type="nucleotide sequence ID" value="NZ_QJTI01000010.1"/>
</dbReference>
<dbReference type="InterPro" id="IPR014756">
    <property type="entry name" value="Ig_E-set"/>
</dbReference>
<evidence type="ECO:0000256" key="2">
    <source>
        <dbReference type="ARBA" id="ARBA00005199"/>
    </source>
</evidence>
<comment type="pathway">
    <text evidence="2 14">Glycan biosynthesis; trehalose biosynthesis.</text>
</comment>
<dbReference type="InterPro" id="IPR022567">
    <property type="entry name" value="DUF3459"/>
</dbReference>
<gene>
    <name evidence="20" type="ORF">BJ122_11069</name>
</gene>
<keyword evidence="6" id="KW-0963">Cytoplasm</keyword>
<evidence type="ECO:0000256" key="17">
    <source>
        <dbReference type="PIRSR" id="PIRSR006337-3"/>
    </source>
</evidence>
<evidence type="ECO:0000256" key="1">
    <source>
        <dbReference type="ARBA" id="ARBA00004496"/>
    </source>
</evidence>
<dbReference type="InterPro" id="IPR017853">
    <property type="entry name" value="GH"/>
</dbReference>
<protein>
    <recommendedName>
        <fullName evidence="5 13">Malto-oligosyltrehalose trehalohydrolase</fullName>
        <shortName evidence="14">MTHase</shortName>
        <ecNumber evidence="4 13">3.2.1.141</ecNumber>
    </recommendedName>
    <alternativeName>
        <fullName evidence="11 14">4-alpha-D-((1-&gt;4)-alpha-D-glucano)trehalose trehalohydrolase</fullName>
    </alternativeName>
    <alternativeName>
        <fullName evidence="10 14">Maltooligosyl trehalose trehalohydrolase</fullName>
    </alternativeName>
</protein>
<comment type="catalytic activity">
    <reaction evidence="12 14">
        <text>hydrolysis of (1-&gt;4)-alpha-D-glucosidic linkage in 4-alpha-D-[(1-&gt;4)-alpha-D-glucanosyl]n trehalose to yield trehalose and (1-&gt;4)-alpha-D-glucan.</text>
        <dbReference type="EC" id="3.2.1.141"/>
    </reaction>
</comment>
<comment type="subcellular location">
    <subcellularLocation>
        <location evidence="1 15">Cytoplasm</location>
    </subcellularLocation>
</comment>
<evidence type="ECO:0000256" key="6">
    <source>
        <dbReference type="ARBA" id="ARBA00022490"/>
    </source>
</evidence>
<evidence type="ECO:0000256" key="14">
    <source>
        <dbReference type="PIRNR" id="PIRNR006337"/>
    </source>
</evidence>
<dbReference type="OrthoDB" id="9800174at2"/>
<evidence type="ECO:0000256" key="18">
    <source>
        <dbReference type="SAM" id="MobiDB-lite"/>
    </source>
</evidence>
<dbReference type="GO" id="GO:0005992">
    <property type="term" value="P:trehalose biosynthetic process"/>
    <property type="evidence" value="ECO:0007669"/>
    <property type="project" value="UniProtKB-UniRule"/>
</dbReference>
<evidence type="ECO:0000256" key="15">
    <source>
        <dbReference type="PIRSR" id="PIRSR006337-1"/>
    </source>
</evidence>
<evidence type="ECO:0000256" key="12">
    <source>
        <dbReference type="ARBA" id="ARBA00034013"/>
    </source>
</evidence>
<name>A0A318TCJ3_9BRAD</name>
<evidence type="ECO:0000256" key="4">
    <source>
        <dbReference type="ARBA" id="ARBA00012268"/>
    </source>
</evidence>
<evidence type="ECO:0000256" key="8">
    <source>
        <dbReference type="ARBA" id="ARBA00023277"/>
    </source>
</evidence>
<evidence type="ECO:0000256" key="16">
    <source>
        <dbReference type="PIRSR" id="PIRSR006337-2"/>
    </source>
</evidence>
<feature type="active site" description="Nucleophile" evidence="15">
    <location>
        <position position="282"/>
    </location>
</feature>
<feature type="site" description="Transition state stabilizer" evidence="17">
    <location>
        <position position="413"/>
    </location>
</feature>
<evidence type="ECO:0000313" key="20">
    <source>
        <dbReference type="EMBL" id="PYF02732.1"/>
    </source>
</evidence>
<keyword evidence="7 14" id="KW-0378">Hydrolase</keyword>
<organism evidence="20 21">
    <name type="scientific">Rhodopseudomonas faecalis</name>
    <dbReference type="NCBI Taxonomy" id="99655"/>
    <lineage>
        <taxon>Bacteria</taxon>
        <taxon>Pseudomonadati</taxon>
        <taxon>Pseudomonadota</taxon>
        <taxon>Alphaproteobacteria</taxon>
        <taxon>Hyphomicrobiales</taxon>
        <taxon>Nitrobacteraceae</taxon>
        <taxon>Rhodopseudomonas</taxon>
    </lineage>
</organism>
<evidence type="ECO:0000313" key="21">
    <source>
        <dbReference type="Proteomes" id="UP000248148"/>
    </source>
</evidence>
<feature type="active site" description="Proton donor" evidence="15">
    <location>
        <position position="317"/>
    </location>
</feature>
<dbReference type="Proteomes" id="UP000248148">
    <property type="component" value="Unassembled WGS sequence"/>
</dbReference>
<dbReference type="InterPro" id="IPR006047">
    <property type="entry name" value="GH13_cat_dom"/>
</dbReference>
<evidence type="ECO:0000256" key="7">
    <source>
        <dbReference type="ARBA" id="ARBA00022801"/>
    </source>
</evidence>
<dbReference type="Pfam" id="PF00128">
    <property type="entry name" value="Alpha-amylase"/>
    <property type="match status" value="1"/>
</dbReference>
<dbReference type="SUPFAM" id="SSF51445">
    <property type="entry name" value="(Trans)glycosidases"/>
    <property type="match status" value="1"/>
</dbReference>
<proteinExistence type="inferred from homology"/>
<dbReference type="GO" id="GO:0033942">
    <property type="term" value="F:4-alpha-D-(1-&gt;4)-alpha-D-glucanotrehalose trehalohydrolase activity"/>
    <property type="evidence" value="ECO:0007669"/>
    <property type="project" value="UniProtKB-EC"/>
</dbReference>
<dbReference type="PANTHER" id="PTHR43651">
    <property type="entry name" value="1,4-ALPHA-GLUCAN-BRANCHING ENZYME"/>
    <property type="match status" value="1"/>
</dbReference>
<keyword evidence="21" id="KW-1185">Reference proteome</keyword>
<dbReference type="CDD" id="cd11325">
    <property type="entry name" value="AmyAc_GTHase"/>
    <property type="match status" value="1"/>
</dbReference>
<dbReference type="InterPro" id="IPR044901">
    <property type="entry name" value="Trehalose_TreZ_E-set_sf"/>
</dbReference>
<keyword evidence="9 14" id="KW-0326">Glycosidase</keyword>
<dbReference type="SMART" id="SM00642">
    <property type="entry name" value="Aamy"/>
    <property type="match status" value="1"/>
</dbReference>
<evidence type="ECO:0000256" key="5">
    <source>
        <dbReference type="ARBA" id="ARBA00015938"/>
    </source>
</evidence>
<dbReference type="InterPro" id="IPR012768">
    <property type="entry name" value="Trehalose_TreZ"/>
</dbReference>
<feature type="compositionally biased region" description="Low complexity" evidence="18">
    <location>
        <begin position="10"/>
        <end position="22"/>
    </location>
</feature>